<comment type="caution">
    <text evidence="1">The sequence shown here is derived from an EMBL/GenBank/DDBJ whole genome shotgun (WGS) entry which is preliminary data.</text>
</comment>
<proteinExistence type="predicted"/>
<keyword evidence="2" id="KW-1185">Reference proteome</keyword>
<name>A0AAD7NHP7_9AGAR</name>
<dbReference type="AlphaFoldDB" id="A0AAD7NHP7"/>
<evidence type="ECO:0000313" key="1">
    <source>
        <dbReference type="EMBL" id="KAJ7761168.1"/>
    </source>
</evidence>
<organism evidence="1 2">
    <name type="scientific">Mycena maculata</name>
    <dbReference type="NCBI Taxonomy" id="230809"/>
    <lineage>
        <taxon>Eukaryota</taxon>
        <taxon>Fungi</taxon>
        <taxon>Dikarya</taxon>
        <taxon>Basidiomycota</taxon>
        <taxon>Agaricomycotina</taxon>
        <taxon>Agaricomycetes</taxon>
        <taxon>Agaricomycetidae</taxon>
        <taxon>Agaricales</taxon>
        <taxon>Marasmiineae</taxon>
        <taxon>Mycenaceae</taxon>
        <taxon>Mycena</taxon>
    </lineage>
</organism>
<dbReference type="Proteomes" id="UP001215280">
    <property type="component" value="Unassembled WGS sequence"/>
</dbReference>
<accession>A0AAD7NHP7</accession>
<evidence type="ECO:0000313" key="2">
    <source>
        <dbReference type="Proteomes" id="UP001215280"/>
    </source>
</evidence>
<protein>
    <submittedName>
        <fullName evidence="1">Uncharacterized protein</fullName>
    </submittedName>
</protein>
<dbReference type="EMBL" id="JARJLG010000046">
    <property type="protein sequence ID" value="KAJ7761168.1"/>
    <property type="molecule type" value="Genomic_DNA"/>
</dbReference>
<sequence>MPPPRTIPPTVDDSDPESIRRYNKWYSSFLYNDRRNDLKRERMRTLRLEQALDSPKVQAARLEAKRASAAKYREKHRERLAMLAKNRRNVRKYRKKANELKAQRRARLEDKALEAAIVDLEPMESEEEGSNST</sequence>
<reference evidence="1" key="1">
    <citation type="submission" date="2023-03" db="EMBL/GenBank/DDBJ databases">
        <title>Massive genome expansion in bonnet fungi (Mycena s.s.) driven by repeated elements and novel gene families across ecological guilds.</title>
        <authorList>
            <consortium name="Lawrence Berkeley National Laboratory"/>
            <person name="Harder C.B."/>
            <person name="Miyauchi S."/>
            <person name="Viragh M."/>
            <person name="Kuo A."/>
            <person name="Thoen E."/>
            <person name="Andreopoulos B."/>
            <person name="Lu D."/>
            <person name="Skrede I."/>
            <person name="Drula E."/>
            <person name="Henrissat B."/>
            <person name="Morin E."/>
            <person name="Kohler A."/>
            <person name="Barry K."/>
            <person name="LaButti K."/>
            <person name="Morin E."/>
            <person name="Salamov A."/>
            <person name="Lipzen A."/>
            <person name="Mereny Z."/>
            <person name="Hegedus B."/>
            <person name="Baldrian P."/>
            <person name="Stursova M."/>
            <person name="Weitz H."/>
            <person name="Taylor A."/>
            <person name="Grigoriev I.V."/>
            <person name="Nagy L.G."/>
            <person name="Martin F."/>
            <person name="Kauserud H."/>
        </authorList>
    </citation>
    <scope>NUCLEOTIDE SEQUENCE</scope>
    <source>
        <strain evidence="1">CBHHK188m</strain>
    </source>
</reference>
<gene>
    <name evidence="1" type="ORF">DFH07DRAFT_957246</name>
</gene>